<proteinExistence type="predicted"/>
<dbReference type="RefSeq" id="WP_158104345.1">
    <property type="nucleotide sequence ID" value="NZ_JADBEG010000001.1"/>
</dbReference>
<evidence type="ECO:0008006" key="3">
    <source>
        <dbReference type="Google" id="ProtNLM"/>
    </source>
</evidence>
<keyword evidence="2" id="KW-1185">Reference proteome</keyword>
<dbReference type="EMBL" id="JADBEG010000001">
    <property type="protein sequence ID" value="MBE1496289.1"/>
    <property type="molecule type" value="Genomic_DNA"/>
</dbReference>
<comment type="caution">
    <text evidence="1">The sequence shown here is derived from an EMBL/GenBank/DDBJ whole genome shotgun (WGS) entry which is preliminary data.</text>
</comment>
<sequence length="54" mass="6096">MKWSVEPTAEDVVMWLRRLRGYALADRHDTFALDTIAVCCGWSGQLLICPLLAC</sequence>
<protein>
    <recommendedName>
        <fullName evidence="3">PH domain-containing protein</fullName>
    </recommendedName>
</protein>
<name>A0ABR9HZC1_9PSEU</name>
<organism evidence="1 2">
    <name type="scientific">Amycolatopsis lexingtonensis</name>
    <dbReference type="NCBI Taxonomy" id="218822"/>
    <lineage>
        <taxon>Bacteria</taxon>
        <taxon>Bacillati</taxon>
        <taxon>Actinomycetota</taxon>
        <taxon>Actinomycetes</taxon>
        <taxon>Pseudonocardiales</taxon>
        <taxon>Pseudonocardiaceae</taxon>
        <taxon>Amycolatopsis</taxon>
    </lineage>
</organism>
<evidence type="ECO:0000313" key="1">
    <source>
        <dbReference type="EMBL" id="MBE1496289.1"/>
    </source>
</evidence>
<dbReference type="Proteomes" id="UP000631670">
    <property type="component" value="Unassembled WGS sequence"/>
</dbReference>
<reference evidence="1 2" key="1">
    <citation type="submission" date="2020-10" db="EMBL/GenBank/DDBJ databases">
        <title>Sequencing the genomes of 1000 actinobacteria strains.</title>
        <authorList>
            <person name="Klenk H.-P."/>
        </authorList>
    </citation>
    <scope>NUCLEOTIDE SEQUENCE [LARGE SCALE GENOMIC DNA]</scope>
    <source>
        <strain evidence="1 2">DSM 44653</strain>
    </source>
</reference>
<accession>A0ABR9HZC1</accession>
<evidence type="ECO:0000313" key="2">
    <source>
        <dbReference type="Proteomes" id="UP000631670"/>
    </source>
</evidence>
<gene>
    <name evidence="1" type="ORF">H4696_003389</name>
</gene>